<comment type="similarity">
    <text evidence="2">Belongs to the methyl-accepting chemotaxis (MCP) protein family.</text>
</comment>
<keyword evidence="3" id="KW-0807">Transducer</keyword>
<evidence type="ECO:0000313" key="6">
    <source>
        <dbReference type="EMBL" id="QOY87469.1"/>
    </source>
</evidence>
<evidence type="ECO:0000313" key="7">
    <source>
        <dbReference type="Proteomes" id="UP000593892"/>
    </source>
</evidence>
<keyword evidence="4" id="KW-1133">Transmembrane helix</keyword>
<dbReference type="Pfam" id="PF00015">
    <property type="entry name" value="MCPsignal"/>
    <property type="match status" value="1"/>
</dbReference>
<dbReference type="PANTHER" id="PTHR43531">
    <property type="entry name" value="PROTEIN ICFG"/>
    <property type="match status" value="1"/>
</dbReference>
<feature type="domain" description="Methyl-accepting transducer" evidence="5">
    <location>
        <begin position="246"/>
        <end position="475"/>
    </location>
</feature>
<dbReference type="RefSeq" id="WP_194449138.1">
    <property type="nucleotide sequence ID" value="NZ_CP063849.1"/>
</dbReference>
<evidence type="ECO:0000259" key="5">
    <source>
        <dbReference type="PROSITE" id="PS50111"/>
    </source>
</evidence>
<dbReference type="SMART" id="SM00283">
    <property type="entry name" value="MA"/>
    <property type="match status" value="1"/>
</dbReference>
<dbReference type="GO" id="GO:0006935">
    <property type="term" value="P:chemotaxis"/>
    <property type="evidence" value="ECO:0007669"/>
    <property type="project" value="UniProtKB-KW"/>
</dbReference>
<evidence type="ECO:0000256" key="1">
    <source>
        <dbReference type="ARBA" id="ARBA00022500"/>
    </source>
</evidence>
<dbReference type="EMBL" id="CP063849">
    <property type="protein sequence ID" value="QOY87469.1"/>
    <property type="molecule type" value="Genomic_DNA"/>
</dbReference>
<dbReference type="AlphaFoldDB" id="A0A7S7NPR7"/>
<evidence type="ECO:0000256" key="2">
    <source>
        <dbReference type="ARBA" id="ARBA00029447"/>
    </source>
</evidence>
<dbReference type="SUPFAM" id="SSF58104">
    <property type="entry name" value="Methyl-accepting chemotaxis protein (MCP) signaling domain"/>
    <property type="match status" value="1"/>
</dbReference>
<dbReference type="Gene3D" id="1.10.287.950">
    <property type="entry name" value="Methyl-accepting chemotaxis protein"/>
    <property type="match status" value="1"/>
</dbReference>
<keyword evidence="4" id="KW-0472">Membrane</keyword>
<dbReference type="GO" id="GO:0016020">
    <property type="term" value="C:membrane"/>
    <property type="evidence" value="ECO:0007669"/>
    <property type="project" value="InterPro"/>
</dbReference>
<gene>
    <name evidence="6" type="ORF">IRI77_32725</name>
</gene>
<proteinExistence type="inferred from homology"/>
<keyword evidence="7" id="KW-1185">Reference proteome</keyword>
<dbReference type="GO" id="GO:0007165">
    <property type="term" value="P:signal transduction"/>
    <property type="evidence" value="ECO:0007669"/>
    <property type="project" value="UniProtKB-KW"/>
</dbReference>
<organism evidence="6 7">
    <name type="scientific">Paludibaculum fermentans</name>
    <dbReference type="NCBI Taxonomy" id="1473598"/>
    <lineage>
        <taxon>Bacteria</taxon>
        <taxon>Pseudomonadati</taxon>
        <taxon>Acidobacteriota</taxon>
        <taxon>Terriglobia</taxon>
        <taxon>Bryobacterales</taxon>
        <taxon>Bryobacteraceae</taxon>
        <taxon>Paludibaculum</taxon>
    </lineage>
</organism>
<reference evidence="6 7" key="1">
    <citation type="submission" date="2020-10" db="EMBL/GenBank/DDBJ databases">
        <title>Complete genome sequence of Paludibaculum fermentans P105T, a facultatively anaerobic acidobacterium capable of dissimilatory Fe(III) reduction.</title>
        <authorList>
            <person name="Dedysh S.N."/>
            <person name="Beletsky A.V."/>
            <person name="Kulichevskaya I.S."/>
            <person name="Mardanov A.V."/>
            <person name="Ravin N.V."/>
        </authorList>
    </citation>
    <scope>NUCLEOTIDE SEQUENCE [LARGE SCALE GENOMIC DNA]</scope>
    <source>
        <strain evidence="6 7">P105</strain>
    </source>
</reference>
<evidence type="ECO:0000256" key="4">
    <source>
        <dbReference type="SAM" id="Phobius"/>
    </source>
</evidence>
<name>A0A7S7NPR7_PALFE</name>
<protein>
    <recommendedName>
        <fullName evidence="5">Methyl-accepting transducer domain-containing protein</fullName>
    </recommendedName>
</protein>
<sequence>MNSSTSWNLRTKLLGSAGALVLATIALSCLSLYSLRVLSAALDKSTRITARRMELAAALQTDFQRMRSASHSAQIGIVIALLEDQSPKKGQCSGCHESGMVEKHRAEFVEAAAGVDSHIRELKGVLPPDQAAQLELVGSGVNTFRSQFSEYRRLASSGQFEAAHTIATDSIAPLVLTTGAAATKMEAAARSFMETTAEAGRGTAARSSTAVWVVVGITIAVGIGGLIVLRGAGRRFARVIARLGGSAGHVVSASQRIAQSSQTLASGAANQEEALQLTAGENGKVTGAAGENRKNAALAAEFVERADQRTNEAQQALNEMLKAMEGIHSSSRQIAKILKLIDNIAFETNILALNASVEAARAGQAGLGFAVVADEVRSLAQNCASAAKETARLIEELRLRAEDGFQRVHTADSAMKAIAEDSHKLRSVVSEVHMASEHQVNGLGRLSSALERIGETTRVNARDAAVSAAEAEELGRTSADLEDTVEAVCQLVGLSKERLG</sequence>
<keyword evidence="4" id="KW-0812">Transmembrane</keyword>
<dbReference type="PANTHER" id="PTHR43531:SF11">
    <property type="entry name" value="METHYL-ACCEPTING CHEMOTAXIS PROTEIN 3"/>
    <property type="match status" value="1"/>
</dbReference>
<keyword evidence="1" id="KW-0145">Chemotaxis</keyword>
<evidence type="ECO:0000256" key="3">
    <source>
        <dbReference type="PROSITE-ProRule" id="PRU00284"/>
    </source>
</evidence>
<dbReference type="Proteomes" id="UP000593892">
    <property type="component" value="Chromosome"/>
</dbReference>
<dbReference type="InterPro" id="IPR051310">
    <property type="entry name" value="MCP_chemotaxis"/>
</dbReference>
<accession>A0A7S7NPR7</accession>
<feature type="transmembrane region" description="Helical" evidence="4">
    <location>
        <begin position="210"/>
        <end position="229"/>
    </location>
</feature>
<dbReference type="InterPro" id="IPR004089">
    <property type="entry name" value="MCPsignal_dom"/>
</dbReference>
<dbReference type="KEGG" id="pfer:IRI77_32725"/>
<dbReference type="PROSITE" id="PS50111">
    <property type="entry name" value="CHEMOTAXIS_TRANSDUC_2"/>
    <property type="match status" value="1"/>
</dbReference>